<feature type="non-terminal residue" evidence="1">
    <location>
        <position position="85"/>
    </location>
</feature>
<dbReference type="EMBL" id="DXDC01000451">
    <property type="protein sequence ID" value="HIY67524.1"/>
    <property type="molecule type" value="Genomic_DNA"/>
</dbReference>
<proteinExistence type="predicted"/>
<evidence type="ECO:0000313" key="1">
    <source>
        <dbReference type="EMBL" id="HIY67524.1"/>
    </source>
</evidence>
<accession>A0A9D1YXA3</accession>
<name>A0A9D1YXA3_9MICO</name>
<sequence length="85" mass="9464">MTPALLVYDGDCSFCTSSVQWLQDALGRFPKAVPYQHLDYESFGLDEYDVTHAAWLIDTRVPMRLWAGADVFAAILAGQRSLPIA</sequence>
<dbReference type="AlphaFoldDB" id="A0A9D1YXA3"/>
<evidence type="ECO:0000313" key="2">
    <source>
        <dbReference type="Proteomes" id="UP000824005"/>
    </source>
</evidence>
<reference evidence="1" key="1">
    <citation type="journal article" date="2021" name="PeerJ">
        <title>Extensive microbial diversity within the chicken gut microbiome revealed by metagenomics and culture.</title>
        <authorList>
            <person name="Gilroy R."/>
            <person name="Ravi A."/>
            <person name="Getino M."/>
            <person name="Pursley I."/>
            <person name="Horton D.L."/>
            <person name="Alikhan N.F."/>
            <person name="Baker D."/>
            <person name="Gharbi K."/>
            <person name="Hall N."/>
            <person name="Watson M."/>
            <person name="Adriaenssens E.M."/>
            <person name="Foster-Nyarko E."/>
            <person name="Jarju S."/>
            <person name="Secka A."/>
            <person name="Antonio M."/>
            <person name="Oren A."/>
            <person name="Chaudhuri R.R."/>
            <person name="La Ragione R."/>
            <person name="Hildebrand F."/>
            <person name="Pallen M.J."/>
        </authorList>
    </citation>
    <scope>NUCLEOTIDE SEQUENCE</scope>
    <source>
        <strain evidence="1">ChiGjej1B1-98</strain>
    </source>
</reference>
<protein>
    <submittedName>
        <fullName evidence="1">DUF393 domain-containing protein</fullName>
    </submittedName>
</protein>
<reference evidence="1" key="2">
    <citation type="submission" date="2021-04" db="EMBL/GenBank/DDBJ databases">
        <authorList>
            <person name="Gilroy R."/>
        </authorList>
    </citation>
    <scope>NUCLEOTIDE SEQUENCE</scope>
    <source>
        <strain evidence="1">ChiGjej1B1-98</strain>
    </source>
</reference>
<comment type="caution">
    <text evidence="1">The sequence shown here is derived from an EMBL/GenBank/DDBJ whole genome shotgun (WGS) entry which is preliminary data.</text>
</comment>
<organism evidence="1 2">
    <name type="scientific">Candidatus Agrococcus pullicola</name>
    <dbReference type="NCBI Taxonomy" id="2838429"/>
    <lineage>
        <taxon>Bacteria</taxon>
        <taxon>Bacillati</taxon>
        <taxon>Actinomycetota</taxon>
        <taxon>Actinomycetes</taxon>
        <taxon>Micrococcales</taxon>
        <taxon>Microbacteriaceae</taxon>
        <taxon>Agrococcus</taxon>
    </lineage>
</organism>
<gene>
    <name evidence="1" type="ORF">H9830_14765</name>
</gene>
<dbReference type="Proteomes" id="UP000824005">
    <property type="component" value="Unassembled WGS sequence"/>
</dbReference>